<keyword evidence="4" id="KW-1185">Reference proteome</keyword>
<comment type="caution">
    <text evidence="3">The sequence shown here is derived from an EMBL/GenBank/DDBJ whole genome shotgun (WGS) entry which is preliminary data.</text>
</comment>
<keyword evidence="2" id="KW-1133">Transmembrane helix</keyword>
<feature type="compositionally biased region" description="Acidic residues" evidence="1">
    <location>
        <begin position="35"/>
        <end position="50"/>
    </location>
</feature>
<feature type="transmembrane region" description="Helical" evidence="2">
    <location>
        <begin position="69"/>
        <end position="89"/>
    </location>
</feature>
<protein>
    <submittedName>
        <fullName evidence="3">Uncharacterized protein</fullName>
    </submittedName>
</protein>
<name>A0A9D4HBN4_DREPO</name>
<reference evidence="3" key="2">
    <citation type="submission" date="2020-11" db="EMBL/GenBank/DDBJ databases">
        <authorList>
            <person name="McCartney M.A."/>
            <person name="Auch B."/>
            <person name="Kono T."/>
            <person name="Mallez S."/>
            <person name="Becker A."/>
            <person name="Gohl D.M."/>
            <person name="Silverstein K.A.T."/>
            <person name="Koren S."/>
            <person name="Bechman K.B."/>
            <person name="Herman A."/>
            <person name="Abrahante J.E."/>
            <person name="Garbe J."/>
        </authorList>
    </citation>
    <scope>NUCLEOTIDE SEQUENCE</scope>
    <source>
        <strain evidence="3">Duluth1</strain>
        <tissue evidence="3">Whole animal</tissue>
    </source>
</reference>
<proteinExistence type="predicted"/>
<feature type="region of interest" description="Disordered" evidence="1">
    <location>
        <begin position="30"/>
        <end position="50"/>
    </location>
</feature>
<dbReference type="Proteomes" id="UP000828390">
    <property type="component" value="Unassembled WGS sequence"/>
</dbReference>
<gene>
    <name evidence="3" type="ORF">DPMN_105456</name>
</gene>
<dbReference type="EMBL" id="JAIWYP010000004">
    <property type="protein sequence ID" value="KAH3832178.1"/>
    <property type="molecule type" value="Genomic_DNA"/>
</dbReference>
<keyword evidence="2" id="KW-0812">Transmembrane</keyword>
<organism evidence="3 4">
    <name type="scientific">Dreissena polymorpha</name>
    <name type="common">Zebra mussel</name>
    <name type="synonym">Mytilus polymorpha</name>
    <dbReference type="NCBI Taxonomy" id="45954"/>
    <lineage>
        <taxon>Eukaryota</taxon>
        <taxon>Metazoa</taxon>
        <taxon>Spiralia</taxon>
        <taxon>Lophotrochozoa</taxon>
        <taxon>Mollusca</taxon>
        <taxon>Bivalvia</taxon>
        <taxon>Autobranchia</taxon>
        <taxon>Heteroconchia</taxon>
        <taxon>Euheterodonta</taxon>
        <taxon>Imparidentia</taxon>
        <taxon>Neoheterodontei</taxon>
        <taxon>Myida</taxon>
        <taxon>Dreissenoidea</taxon>
        <taxon>Dreissenidae</taxon>
        <taxon>Dreissena</taxon>
    </lineage>
</organism>
<evidence type="ECO:0000313" key="3">
    <source>
        <dbReference type="EMBL" id="KAH3832178.1"/>
    </source>
</evidence>
<evidence type="ECO:0000256" key="1">
    <source>
        <dbReference type="SAM" id="MobiDB-lite"/>
    </source>
</evidence>
<evidence type="ECO:0000256" key="2">
    <source>
        <dbReference type="SAM" id="Phobius"/>
    </source>
</evidence>
<reference evidence="3" key="1">
    <citation type="journal article" date="2019" name="bioRxiv">
        <title>The Genome of the Zebra Mussel, Dreissena polymorpha: A Resource for Invasive Species Research.</title>
        <authorList>
            <person name="McCartney M.A."/>
            <person name="Auch B."/>
            <person name="Kono T."/>
            <person name="Mallez S."/>
            <person name="Zhang Y."/>
            <person name="Obille A."/>
            <person name="Becker A."/>
            <person name="Abrahante J.E."/>
            <person name="Garbe J."/>
            <person name="Badalamenti J.P."/>
            <person name="Herman A."/>
            <person name="Mangelson H."/>
            <person name="Liachko I."/>
            <person name="Sullivan S."/>
            <person name="Sone E.D."/>
            <person name="Koren S."/>
            <person name="Silverstein K.A.T."/>
            <person name="Beckman K.B."/>
            <person name="Gohl D.M."/>
        </authorList>
    </citation>
    <scope>NUCLEOTIDE SEQUENCE</scope>
    <source>
        <strain evidence="3">Duluth1</strain>
        <tissue evidence="3">Whole animal</tissue>
    </source>
</reference>
<keyword evidence="2" id="KW-0472">Membrane</keyword>
<dbReference type="AlphaFoldDB" id="A0A9D4HBN4"/>
<sequence length="98" mass="11350">MVLYRVSDDLPKSAVCGYLQVIQWLLPSLPAARDDDGDDDYYDSDEDKGMETDDDVSFSYFLSFFSQRWAEFIGLLIFVERVIIVELILSIRHVFSNI</sequence>
<evidence type="ECO:0000313" key="4">
    <source>
        <dbReference type="Proteomes" id="UP000828390"/>
    </source>
</evidence>
<accession>A0A9D4HBN4</accession>